<keyword evidence="1" id="KW-0472">Membrane</keyword>
<protein>
    <submittedName>
        <fullName evidence="2">Uncharacterized protein</fullName>
    </submittedName>
</protein>
<evidence type="ECO:0000313" key="2">
    <source>
        <dbReference type="EMBL" id="PIP63501.1"/>
    </source>
</evidence>
<organism evidence="2 3">
    <name type="scientific">Candidatus Roizmanbacteria bacterium CG22_combo_CG10-13_8_21_14_all_34_12</name>
    <dbReference type="NCBI Taxonomy" id="1974860"/>
    <lineage>
        <taxon>Bacteria</taxon>
        <taxon>Candidatus Roizmaniibacteriota</taxon>
    </lineage>
</organism>
<keyword evidence="1" id="KW-0812">Transmembrane</keyword>
<proteinExistence type="predicted"/>
<accession>A0A2H0C0X3</accession>
<gene>
    <name evidence="2" type="ORF">COW97_02075</name>
</gene>
<keyword evidence="1" id="KW-1133">Transmembrane helix</keyword>
<reference evidence="2 3" key="1">
    <citation type="submission" date="2017-09" db="EMBL/GenBank/DDBJ databases">
        <title>Depth-based differentiation of microbial function through sediment-hosted aquifers and enrichment of novel symbionts in the deep terrestrial subsurface.</title>
        <authorList>
            <person name="Probst A.J."/>
            <person name="Ladd B."/>
            <person name="Jarett J.K."/>
            <person name="Geller-Mcgrath D.E."/>
            <person name="Sieber C.M."/>
            <person name="Emerson J.B."/>
            <person name="Anantharaman K."/>
            <person name="Thomas B.C."/>
            <person name="Malmstrom R."/>
            <person name="Stieglmeier M."/>
            <person name="Klingl A."/>
            <person name="Woyke T."/>
            <person name="Ryan C.M."/>
            <person name="Banfield J.F."/>
        </authorList>
    </citation>
    <scope>NUCLEOTIDE SEQUENCE [LARGE SCALE GENOMIC DNA]</scope>
    <source>
        <strain evidence="2">CG22_combo_CG10-13_8_21_14_all_34_12</strain>
    </source>
</reference>
<sequence length="128" mass="14327">MIKKQKKSHSLNKVGLFQMLFILAVIFFMVVGIYFINQKNTSFSYKSGAQEVPTPTPDRTPRYNCQALCDQVFKIPENKVMCINPCNKVGDKVAQGMDCTTACNKSIKNGARKQFCYKFCPAIGVGVN</sequence>
<feature type="transmembrane region" description="Helical" evidence="1">
    <location>
        <begin position="16"/>
        <end position="36"/>
    </location>
</feature>
<evidence type="ECO:0000256" key="1">
    <source>
        <dbReference type="SAM" id="Phobius"/>
    </source>
</evidence>
<evidence type="ECO:0000313" key="3">
    <source>
        <dbReference type="Proteomes" id="UP000229699"/>
    </source>
</evidence>
<dbReference type="Proteomes" id="UP000229699">
    <property type="component" value="Unassembled WGS sequence"/>
</dbReference>
<comment type="caution">
    <text evidence="2">The sequence shown here is derived from an EMBL/GenBank/DDBJ whole genome shotgun (WGS) entry which is preliminary data.</text>
</comment>
<dbReference type="AlphaFoldDB" id="A0A2H0C0X3"/>
<name>A0A2H0C0X3_9BACT</name>
<dbReference type="EMBL" id="PCTC01000044">
    <property type="protein sequence ID" value="PIP63501.1"/>
    <property type="molecule type" value="Genomic_DNA"/>
</dbReference>